<comment type="caution">
    <text evidence="1">The sequence shown here is derived from an EMBL/GenBank/DDBJ whole genome shotgun (WGS) entry which is preliminary data.</text>
</comment>
<organism evidence="1 2">
    <name type="scientific">Bifidobacterium adolescentis L2-32</name>
    <dbReference type="NCBI Taxonomy" id="411481"/>
    <lineage>
        <taxon>Bacteria</taxon>
        <taxon>Bacillati</taxon>
        <taxon>Actinomycetota</taxon>
        <taxon>Actinomycetes</taxon>
        <taxon>Bifidobacteriales</taxon>
        <taxon>Bifidobacteriaceae</taxon>
        <taxon>Bifidobacterium</taxon>
    </lineage>
</organism>
<gene>
    <name evidence="1" type="ORF">BIFADO_02341</name>
</gene>
<evidence type="ECO:0000313" key="2">
    <source>
        <dbReference type="Proteomes" id="UP000003773"/>
    </source>
</evidence>
<dbReference type="HOGENOM" id="CLU_220571_0_0_11"/>
<dbReference type="EMBL" id="AAXD02000074">
    <property type="protein sequence ID" value="EDN82213.1"/>
    <property type="molecule type" value="Genomic_DNA"/>
</dbReference>
<protein>
    <submittedName>
        <fullName evidence="1">Uncharacterized protein</fullName>
    </submittedName>
</protein>
<sequence>MIPGVKFQSTLSVRRATIANTSLRKQFDFNPRSP</sequence>
<reference evidence="1 2" key="2">
    <citation type="submission" date="2007-05" db="EMBL/GenBank/DDBJ databases">
        <title>Draft genome sequence of Bifidobacterium adolescentis (L2-32).</title>
        <authorList>
            <person name="Sudarsanam P."/>
            <person name="Ley R."/>
            <person name="Guruge J."/>
            <person name="Turnbaugh P.J."/>
            <person name="Mahowald M."/>
            <person name="Liep D."/>
            <person name="Gordon J."/>
        </authorList>
    </citation>
    <scope>NUCLEOTIDE SEQUENCE [LARGE SCALE GENOMIC DNA]</scope>
    <source>
        <strain evidence="1 2">L2-32</strain>
    </source>
</reference>
<dbReference type="AlphaFoldDB" id="A7A8Z8"/>
<dbReference type="Proteomes" id="UP000003773">
    <property type="component" value="Unassembled WGS sequence"/>
</dbReference>
<proteinExistence type="predicted"/>
<reference evidence="1 2" key="1">
    <citation type="submission" date="2007-04" db="EMBL/GenBank/DDBJ databases">
        <authorList>
            <person name="Fulton L."/>
            <person name="Clifton S."/>
            <person name="Fulton B."/>
            <person name="Xu J."/>
            <person name="Minx P."/>
            <person name="Pepin K.H."/>
            <person name="Johnson M."/>
            <person name="Thiruvilangam P."/>
            <person name="Bhonagiri V."/>
            <person name="Nash W.E."/>
            <person name="Mardis E.R."/>
            <person name="Wilson R.K."/>
        </authorList>
    </citation>
    <scope>NUCLEOTIDE SEQUENCE [LARGE SCALE GENOMIC DNA]</scope>
    <source>
        <strain evidence="1 2">L2-32</strain>
    </source>
</reference>
<evidence type="ECO:0000313" key="1">
    <source>
        <dbReference type="EMBL" id="EDN82213.1"/>
    </source>
</evidence>
<name>A7A8Z8_BIFAD</name>
<accession>A7A8Z8</accession>